<evidence type="ECO:0000313" key="2">
    <source>
        <dbReference type="EMBL" id="KAK6340539.1"/>
    </source>
</evidence>
<dbReference type="PANTHER" id="PTHR39603:SF1">
    <property type="entry name" value="CYANOVIRIN-N DOMAIN-CONTAINING PROTEIN"/>
    <property type="match status" value="1"/>
</dbReference>
<keyword evidence="1" id="KW-0732">Signal</keyword>
<comment type="caution">
    <text evidence="2">The sequence shown here is derived from an EMBL/GenBank/DDBJ whole genome shotgun (WGS) entry which is preliminary data.</text>
</comment>
<dbReference type="PANTHER" id="PTHR39603">
    <property type="entry name" value="CYANOVIRIN-N DOMAIN-CONTAINING PROTEIN"/>
    <property type="match status" value="1"/>
</dbReference>
<proteinExistence type="predicted"/>
<reference evidence="2 3" key="1">
    <citation type="submission" date="2019-10" db="EMBL/GenBank/DDBJ databases">
        <authorList>
            <person name="Palmer J.M."/>
        </authorList>
    </citation>
    <scope>NUCLEOTIDE SEQUENCE [LARGE SCALE GENOMIC DNA]</scope>
    <source>
        <strain evidence="2 3">TWF696</strain>
    </source>
</reference>
<sequence length="179" mass="18994">MVSAKIAVISALCLVGTAFAAPAPIPATEIDYVNILIPGPGLPTPQELGLTNEDLTRPIPHDFPSNGISARDNVLMKRHECRPSHTCNIGDSVACFNYLLSLDQTPCGVGKIQNQMCNVNGCRWIGQAENAETAQSYCRDVAWGGKAVNDNCVRGNQVGGFNYAGGNGHLKVTIAGVWV</sequence>
<name>A0AAV9UE34_9PEZI</name>
<evidence type="ECO:0000256" key="1">
    <source>
        <dbReference type="SAM" id="SignalP"/>
    </source>
</evidence>
<dbReference type="EMBL" id="JAVHNQ010000008">
    <property type="protein sequence ID" value="KAK6340539.1"/>
    <property type="molecule type" value="Genomic_DNA"/>
</dbReference>
<dbReference type="Proteomes" id="UP001375240">
    <property type="component" value="Unassembled WGS sequence"/>
</dbReference>
<protein>
    <submittedName>
        <fullName evidence="2">Uncharacterized protein</fullName>
    </submittedName>
</protein>
<gene>
    <name evidence="2" type="ORF">TWF696_008865</name>
</gene>
<accession>A0AAV9UE34</accession>
<evidence type="ECO:0000313" key="3">
    <source>
        <dbReference type="Proteomes" id="UP001375240"/>
    </source>
</evidence>
<feature type="chain" id="PRO_5043788011" evidence="1">
    <location>
        <begin position="21"/>
        <end position="179"/>
    </location>
</feature>
<dbReference type="AlphaFoldDB" id="A0AAV9UE34"/>
<feature type="signal peptide" evidence="1">
    <location>
        <begin position="1"/>
        <end position="20"/>
    </location>
</feature>
<organism evidence="2 3">
    <name type="scientific">Orbilia brochopaga</name>
    <dbReference type="NCBI Taxonomy" id="3140254"/>
    <lineage>
        <taxon>Eukaryota</taxon>
        <taxon>Fungi</taxon>
        <taxon>Dikarya</taxon>
        <taxon>Ascomycota</taxon>
        <taxon>Pezizomycotina</taxon>
        <taxon>Orbiliomycetes</taxon>
        <taxon>Orbiliales</taxon>
        <taxon>Orbiliaceae</taxon>
        <taxon>Orbilia</taxon>
    </lineage>
</organism>
<keyword evidence="3" id="KW-1185">Reference proteome</keyword>